<accession>A0A9D9J4C5</accession>
<dbReference type="InterPro" id="IPR059052">
    <property type="entry name" value="HH_YbhG-like"/>
</dbReference>
<dbReference type="Gene3D" id="2.40.50.100">
    <property type="match status" value="1"/>
</dbReference>
<sequence length="332" mass="36201">MERLKKKRGLLAGVVALILIVAGVALAGLAAYRPGPAVIQGEAEATDYRISGKVPGRIEKFLAEEGQYVHKGDTLVVIDSPELRAKIAQATALRNAAEAQNRKVGKGARQEQVAAAYELWQQAAAGEEIAQKTFGRMQRLYEEKVISAQKYDEAAAGYKAAKAICASARSQYEMAVNGARQEDRETAEALAKQAEEALKEAESYLSELYLTSPADGAVTAIYPRAGELAGQGAPLMTVTDLDDIWFTFNIREDMLEGLRTGDRIRVRIPALGDGKTWEAEVYFMAARESYATWRATRDSGSFDARTFEVRARPSEKIDGLRPGMTAIVSSME</sequence>
<feature type="coiled-coil region" evidence="1">
    <location>
        <begin position="180"/>
        <end position="211"/>
    </location>
</feature>
<evidence type="ECO:0000313" key="4">
    <source>
        <dbReference type="Proteomes" id="UP000823750"/>
    </source>
</evidence>
<evidence type="ECO:0000313" key="3">
    <source>
        <dbReference type="EMBL" id="MBO8485812.1"/>
    </source>
</evidence>
<reference evidence="3" key="2">
    <citation type="journal article" date="2021" name="PeerJ">
        <title>Extensive microbial diversity within the chicken gut microbiome revealed by metagenomics and culture.</title>
        <authorList>
            <person name="Gilroy R."/>
            <person name="Ravi A."/>
            <person name="Getino M."/>
            <person name="Pursley I."/>
            <person name="Horton D.L."/>
            <person name="Alikhan N.F."/>
            <person name="Baker D."/>
            <person name="Gharbi K."/>
            <person name="Hall N."/>
            <person name="Watson M."/>
            <person name="Adriaenssens E.M."/>
            <person name="Foster-Nyarko E."/>
            <person name="Jarju S."/>
            <person name="Secka A."/>
            <person name="Antonio M."/>
            <person name="Oren A."/>
            <person name="Chaudhuri R.R."/>
            <person name="La Ragione R."/>
            <person name="Hildebrand F."/>
            <person name="Pallen M.J."/>
        </authorList>
    </citation>
    <scope>NUCLEOTIDE SEQUENCE</scope>
    <source>
        <strain evidence="3">B2-16538</strain>
    </source>
</reference>
<comment type="caution">
    <text evidence="3">The sequence shown here is derived from an EMBL/GenBank/DDBJ whole genome shotgun (WGS) entry which is preliminary data.</text>
</comment>
<feature type="domain" description="YbhG-like alpha-helical hairpin" evidence="2">
    <location>
        <begin position="80"/>
        <end position="205"/>
    </location>
</feature>
<evidence type="ECO:0000259" key="2">
    <source>
        <dbReference type="Pfam" id="PF25881"/>
    </source>
</evidence>
<dbReference type="Pfam" id="PF25881">
    <property type="entry name" value="HH_YBHG"/>
    <property type="match status" value="1"/>
</dbReference>
<dbReference type="Gene3D" id="2.40.30.170">
    <property type="match status" value="1"/>
</dbReference>
<protein>
    <submittedName>
        <fullName evidence="3">HlyD family secretion protein</fullName>
    </submittedName>
</protein>
<dbReference type="EMBL" id="JADILX010000082">
    <property type="protein sequence ID" value="MBO8485812.1"/>
    <property type="molecule type" value="Genomic_DNA"/>
</dbReference>
<keyword evidence="1" id="KW-0175">Coiled coil</keyword>
<evidence type="ECO:0000256" key="1">
    <source>
        <dbReference type="SAM" id="Coils"/>
    </source>
</evidence>
<gene>
    <name evidence="3" type="ORF">IAB78_05250</name>
</gene>
<name>A0A9D9J4C5_9BACT</name>
<dbReference type="AlphaFoldDB" id="A0A9D9J4C5"/>
<reference evidence="3" key="1">
    <citation type="submission" date="2020-10" db="EMBL/GenBank/DDBJ databases">
        <authorList>
            <person name="Gilroy R."/>
        </authorList>
    </citation>
    <scope>NUCLEOTIDE SEQUENCE</scope>
    <source>
        <strain evidence="3">B2-16538</strain>
    </source>
</reference>
<dbReference type="SUPFAM" id="SSF111369">
    <property type="entry name" value="HlyD-like secretion proteins"/>
    <property type="match status" value="2"/>
</dbReference>
<dbReference type="PANTHER" id="PTHR30438:SF1">
    <property type="entry name" value="36 KDA ANTIGEN"/>
    <property type="match status" value="1"/>
</dbReference>
<proteinExistence type="predicted"/>
<dbReference type="PANTHER" id="PTHR30438">
    <property type="entry name" value="36 KDA ANTIGEN-RELATED"/>
    <property type="match status" value="1"/>
</dbReference>
<dbReference type="Proteomes" id="UP000823750">
    <property type="component" value="Unassembled WGS sequence"/>
</dbReference>
<organism evidence="3 4">
    <name type="scientific">Candidatus Cryptobacteroides excrementavium</name>
    <dbReference type="NCBI Taxonomy" id="2840759"/>
    <lineage>
        <taxon>Bacteria</taxon>
        <taxon>Pseudomonadati</taxon>
        <taxon>Bacteroidota</taxon>
        <taxon>Bacteroidia</taxon>
        <taxon>Bacteroidales</taxon>
        <taxon>Candidatus Cryptobacteroides</taxon>
    </lineage>
</organism>
<dbReference type="Gene3D" id="1.10.287.470">
    <property type="entry name" value="Helix hairpin bin"/>
    <property type="match status" value="1"/>
</dbReference>